<dbReference type="Proteomes" id="UP001612741">
    <property type="component" value="Unassembled WGS sequence"/>
</dbReference>
<name>A0ABW7ZEV5_9ACTN</name>
<protein>
    <submittedName>
        <fullName evidence="2">Uncharacterized protein</fullName>
    </submittedName>
</protein>
<evidence type="ECO:0000256" key="1">
    <source>
        <dbReference type="SAM" id="MobiDB-lite"/>
    </source>
</evidence>
<feature type="region of interest" description="Disordered" evidence="1">
    <location>
        <begin position="38"/>
        <end position="68"/>
    </location>
</feature>
<comment type="caution">
    <text evidence="2">The sequence shown here is derived from an EMBL/GenBank/DDBJ whole genome shotgun (WGS) entry which is preliminary data.</text>
</comment>
<proteinExistence type="predicted"/>
<reference evidence="2 3" key="1">
    <citation type="submission" date="2024-10" db="EMBL/GenBank/DDBJ databases">
        <title>The Natural Products Discovery Center: Release of the First 8490 Sequenced Strains for Exploring Actinobacteria Biosynthetic Diversity.</title>
        <authorList>
            <person name="Kalkreuter E."/>
            <person name="Kautsar S.A."/>
            <person name="Yang D."/>
            <person name="Bader C.D."/>
            <person name="Teijaro C.N."/>
            <person name="Fluegel L."/>
            <person name="Davis C.M."/>
            <person name="Simpson J.R."/>
            <person name="Lauterbach L."/>
            <person name="Steele A.D."/>
            <person name="Gui C."/>
            <person name="Meng S."/>
            <person name="Li G."/>
            <person name="Viehrig K."/>
            <person name="Ye F."/>
            <person name="Su P."/>
            <person name="Kiefer A.F."/>
            <person name="Nichols A."/>
            <person name="Cepeda A.J."/>
            <person name="Yan W."/>
            <person name="Fan B."/>
            <person name="Jiang Y."/>
            <person name="Adhikari A."/>
            <person name="Zheng C.-J."/>
            <person name="Schuster L."/>
            <person name="Cowan T.M."/>
            <person name="Smanski M.J."/>
            <person name="Chevrette M.G."/>
            <person name="De Carvalho L.P.S."/>
            <person name="Shen B."/>
        </authorList>
    </citation>
    <scope>NUCLEOTIDE SEQUENCE [LARGE SCALE GENOMIC DNA]</scope>
    <source>
        <strain evidence="2 3">NPDC050545</strain>
    </source>
</reference>
<evidence type="ECO:0000313" key="2">
    <source>
        <dbReference type="EMBL" id="MFI6505953.1"/>
    </source>
</evidence>
<evidence type="ECO:0000313" key="3">
    <source>
        <dbReference type="Proteomes" id="UP001612741"/>
    </source>
</evidence>
<dbReference type="EMBL" id="JBITGY010000035">
    <property type="protein sequence ID" value="MFI6505953.1"/>
    <property type="molecule type" value="Genomic_DNA"/>
</dbReference>
<gene>
    <name evidence="2" type="ORF">ACIBG2_51900</name>
</gene>
<keyword evidence="3" id="KW-1185">Reference proteome</keyword>
<sequence length="144" mass="15073">MAGFGRPPPAGSAASGGIAAGVGIKVSHRPRQAVRVTRGIAANHGDRLDGSSPRPGPSPPPARLDHPDRFDTMAQAADASPTKIAGIDKLGPQVVRRENTSLLTKLIADLQARLSEPGLQVRRLRRGDSVACAGPQQVRLRRAT</sequence>
<dbReference type="RefSeq" id="WP_397092423.1">
    <property type="nucleotide sequence ID" value="NZ_JBITGY010000035.1"/>
</dbReference>
<organism evidence="2 3">
    <name type="scientific">Nonomuraea typhae</name>
    <dbReference type="NCBI Taxonomy" id="2603600"/>
    <lineage>
        <taxon>Bacteria</taxon>
        <taxon>Bacillati</taxon>
        <taxon>Actinomycetota</taxon>
        <taxon>Actinomycetes</taxon>
        <taxon>Streptosporangiales</taxon>
        <taxon>Streptosporangiaceae</taxon>
        <taxon>Nonomuraea</taxon>
    </lineage>
</organism>
<accession>A0ABW7ZEV5</accession>